<dbReference type="AlphaFoldDB" id="A0A6H5J1P6"/>
<dbReference type="Proteomes" id="UP000479190">
    <property type="component" value="Unassembled WGS sequence"/>
</dbReference>
<keyword evidence="2" id="KW-1185">Reference proteome</keyword>
<proteinExistence type="predicted"/>
<gene>
    <name evidence="1" type="ORF">TBRA_LOCUS12989</name>
</gene>
<organism evidence="1 2">
    <name type="scientific">Trichogramma brassicae</name>
    <dbReference type="NCBI Taxonomy" id="86971"/>
    <lineage>
        <taxon>Eukaryota</taxon>
        <taxon>Metazoa</taxon>
        <taxon>Ecdysozoa</taxon>
        <taxon>Arthropoda</taxon>
        <taxon>Hexapoda</taxon>
        <taxon>Insecta</taxon>
        <taxon>Pterygota</taxon>
        <taxon>Neoptera</taxon>
        <taxon>Endopterygota</taxon>
        <taxon>Hymenoptera</taxon>
        <taxon>Apocrita</taxon>
        <taxon>Proctotrupomorpha</taxon>
        <taxon>Chalcidoidea</taxon>
        <taxon>Trichogrammatidae</taxon>
        <taxon>Trichogramma</taxon>
    </lineage>
</organism>
<reference evidence="1 2" key="1">
    <citation type="submission" date="2020-02" db="EMBL/GenBank/DDBJ databases">
        <authorList>
            <person name="Ferguson B K."/>
        </authorList>
    </citation>
    <scope>NUCLEOTIDE SEQUENCE [LARGE SCALE GENOMIC DNA]</scope>
</reference>
<evidence type="ECO:0000313" key="2">
    <source>
        <dbReference type="Proteomes" id="UP000479190"/>
    </source>
</evidence>
<dbReference type="EMBL" id="CADCXV010001107">
    <property type="protein sequence ID" value="CAB0041316.1"/>
    <property type="molecule type" value="Genomic_DNA"/>
</dbReference>
<protein>
    <submittedName>
        <fullName evidence="1">Uncharacterized protein</fullName>
    </submittedName>
</protein>
<evidence type="ECO:0000313" key="1">
    <source>
        <dbReference type="EMBL" id="CAB0041316.1"/>
    </source>
</evidence>
<name>A0A6H5J1P6_9HYME</name>
<sequence>MFNKVLAEIPVSGALLTFRLHDGRLQFLVGYDVIDAYDGYERCHVERWDNEAGETWVVEAGMEAPICEKCMCPVDTPGELVYGPSLA</sequence>
<accession>A0A6H5J1P6</accession>